<dbReference type="EMBL" id="GG658170">
    <property type="protein sequence ID" value="EEO29385.1"/>
    <property type="molecule type" value="Genomic_DNA"/>
</dbReference>
<feature type="region of interest" description="Disordered" evidence="9">
    <location>
        <begin position="1"/>
        <end position="20"/>
    </location>
</feature>
<evidence type="ECO:0000256" key="3">
    <source>
        <dbReference type="ARBA" id="ARBA00011738"/>
    </source>
</evidence>
<comment type="subunit">
    <text evidence="3 8">Homodimer.</text>
</comment>
<dbReference type="Pfam" id="PF01895">
    <property type="entry name" value="PhoU"/>
    <property type="match status" value="2"/>
</dbReference>
<name>C3X859_OXAFO</name>
<dbReference type="RefSeq" id="WP_005879803.1">
    <property type="nucleotide sequence ID" value="NZ_CP019430.1"/>
</dbReference>
<dbReference type="AlphaFoldDB" id="C3X859"/>
<evidence type="ECO:0000256" key="4">
    <source>
        <dbReference type="ARBA" id="ARBA00022448"/>
    </source>
</evidence>
<dbReference type="SUPFAM" id="SSF109755">
    <property type="entry name" value="PhoU-like"/>
    <property type="match status" value="1"/>
</dbReference>
<evidence type="ECO:0000259" key="10">
    <source>
        <dbReference type="Pfam" id="PF01895"/>
    </source>
</evidence>
<feature type="domain" description="PhoU" evidence="10">
    <location>
        <begin position="35"/>
        <end position="121"/>
    </location>
</feature>
<dbReference type="GO" id="GO:0045936">
    <property type="term" value="P:negative regulation of phosphate metabolic process"/>
    <property type="evidence" value="ECO:0007669"/>
    <property type="project" value="InterPro"/>
</dbReference>
<dbReference type="eggNOG" id="COG0704">
    <property type="taxonomic scope" value="Bacteria"/>
</dbReference>
<dbReference type="InterPro" id="IPR026022">
    <property type="entry name" value="PhoU_dom"/>
</dbReference>
<sequence>MNFTDNKEQDGKQMSGMHSSKQYDQDLEWIRSKVLLMGGLVEDQFRDAMIALEKGDEVLADRVIKGDEKVNRQEVELDHSLTELIVRRQPAANDLRNVTATGKVITDLERIGDEATKIARSAKNIRSRELLLPHHYQTLAGMSQTARRMLREALDAYARMDREQAIALMALDAVIDREFHDMMRDLIEYMSAEPGTVAAGLDILWAAKAIERIGDHATNIGEYVIYVVDGEDIRHTDYRLQFQGTMI</sequence>
<organism evidence="11 12">
    <name type="scientific">Oxalobacter formigenes OXCC13</name>
    <dbReference type="NCBI Taxonomy" id="556269"/>
    <lineage>
        <taxon>Bacteria</taxon>
        <taxon>Pseudomonadati</taxon>
        <taxon>Pseudomonadota</taxon>
        <taxon>Betaproteobacteria</taxon>
        <taxon>Burkholderiales</taxon>
        <taxon>Oxalobacteraceae</taxon>
        <taxon>Oxalobacter</taxon>
    </lineage>
</organism>
<comment type="subcellular location">
    <subcellularLocation>
        <location evidence="1 8">Cytoplasm</location>
    </subcellularLocation>
</comment>
<keyword evidence="5 8" id="KW-0963">Cytoplasm</keyword>
<evidence type="ECO:0000256" key="1">
    <source>
        <dbReference type="ARBA" id="ARBA00004496"/>
    </source>
</evidence>
<dbReference type="GO" id="GO:0005737">
    <property type="term" value="C:cytoplasm"/>
    <property type="evidence" value="ECO:0007669"/>
    <property type="project" value="UniProtKB-SubCell"/>
</dbReference>
<dbReference type="PANTHER" id="PTHR42930">
    <property type="entry name" value="PHOSPHATE-SPECIFIC TRANSPORT SYSTEM ACCESSORY PROTEIN PHOU"/>
    <property type="match status" value="1"/>
</dbReference>
<dbReference type="HOGENOM" id="CLU_078518_2_1_4"/>
<comment type="similarity">
    <text evidence="2 8">Belongs to the PhoU family.</text>
</comment>
<dbReference type="STRING" id="847.BRW83_1838"/>
<evidence type="ECO:0000256" key="9">
    <source>
        <dbReference type="SAM" id="MobiDB-lite"/>
    </source>
</evidence>
<evidence type="ECO:0000256" key="8">
    <source>
        <dbReference type="PIRNR" id="PIRNR003107"/>
    </source>
</evidence>
<evidence type="ECO:0000256" key="7">
    <source>
        <dbReference type="ARBA" id="ARBA00056181"/>
    </source>
</evidence>
<dbReference type="GO" id="GO:0030643">
    <property type="term" value="P:intracellular phosphate ion homeostasis"/>
    <property type="evidence" value="ECO:0007669"/>
    <property type="project" value="InterPro"/>
</dbReference>
<keyword evidence="4 8" id="KW-0813">Transport</keyword>
<comment type="function">
    <text evidence="7 8">Plays a role in the regulation of phosphate uptake.</text>
</comment>
<dbReference type="Proteomes" id="UP000005089">
    <property type="component" value="Unassembled WGS sequence"/>
</dbReference>
<gene>
    <name evidence="11" type="primary">phoU</name>
    <name evidence="11" type="ORF">OFBG_00413</name>
</gene>
<dbReference type="InterPro" id="IPR028366">
    <property type="entry name" value="PhoU"/>
</dbReference>
<dbReference type="PIRSF" id="PIRSF003107">
    <property type="entry name" value="PhoU"/>
    <property type="match status" value="1"/>
</dbReference>
<evidence type="ECO:0000313" key="11">
    <source>
        <dbReference type="EMBL" id="EEO29385.1"/>
    </source>
</evidence>
<evidence type="ECO:0000256" key="5">
    <source>
        <dbReference type="ARBA" id="ARBA00022490"/>
    </source>
</evidence>
<reference evidence="11 12" key="1">
    <citation type="submission" date="2009-02" db="EMBL/GenBank/DDBJ databases">
        <title>The Genome Sequence of Oxalobacter formigenes OXCC13.</title>
        <authorList>
            <consortium name="The Broad Institute Genome Sequencing Platform"/>
            <person name="Ward D."/>
            <person name="Young S.K."/>
            <person name="Kodira C.D."/>
            <person name="Zeng Q."/>
            <person name="Koehrsen M."/>
            <person name="Alvarado L."/>
            <person name="Berlin A."/>
            <person name="Borenstein D."/>
            <person name="Chen Z."/>
            <person name="Engels R."/>
            <person name="Freedman E."/>
            <person name="Gellesch M."/>
            <person name="Goldberg J."/>
            <person name="Griggs A."/>
            <person name="Gujja S."/>
            <person name="Heiman D."/>
            <person name="Hepburn T."/>
            <person name="Howarth C."/>
            <person name="Jen D."/>
            <person name="Larson L."/>
            <person name="Lewis B."/>
            <person name="Mehta T."/>
            <person name="Park D."/>
            <person name="Pearson M."/>
            <person name="Roberts A."/>
            <person name="Saif S."/>
            <person name="Shea T."/>
            <person name="Shenoy N."/>
            <person name="Sisk P."/>
            <person name="Stolte C."/>
            <person name="Sykes S."/>
            <person name="Walk T."/>
            <person name="White J."/>
            <person name="Yandava C."/>
            <person name="Allison M.J."/>
            <person name="Lander E."/>
            <person name="Nusbaum C."/>
            <person name="Galagan J."/>
            <person name="Birren B."/>
        </authorList>
    </citation>
    <scope>NUCLEOTIDE SEQUENCE [LARGE SCALE GENOMIC DNA]</scope>
    <source>
        <strain evidence="11 12">OXCC13</strain>
    </source>
</reference>
<accession>C3X859</accession>
<dbReference type="GO" id="GO:0006817">
    <property type="term" value="P:phosphate ion transport"/>
    <property type="evidence" value="ECO:0007669"/>
    <property type="project" value="UniProtKB-KW"/>
</dbReference>
<keyword evidence="12" id="KW-1185">Reference proteome</keyword>
<evidence type="ECO:0000256" key="6">
    <source>
        <dbReference type="ARBA" id="ARBA00022592"/>
    </source>
</evidence>
<feature type="compositionally biased region" description="Basic and acidic residues" evidence="9">
    <location>
        <begin position="1"/>
        <end position="11"/>
    </location>
</feature>
<dbReference type="NCBIfam" id="TIGR02135">
    <property type="entry name" value="phoU_full"/>
    <property type="match status" value="1"/>
</dbReference>
<protein>
    <recommendedName>
        <fullName evidence="8">Phosphate-specific transport system accessory protein PhoU</fullName>
    </recommendedName>
</protein>
<keyword evidence="6 8" id="KW-0592">Phosphate transport</keyword>
<evidence type="ECO:0000313" key="12">
    <source>
        <dbReference type="Proteomes" id="UP000005089"/>
    </source>
</evidence>
<evidence type="ECO:0000256" key="2">
    <source>
        <dbReference type="ARBA" id="ARBA00008107"/>
    </source>
</evidence>
<proteinExistence type="inferred from homology"/>
<feature type="domain" description="PhoU" evidence="10">
    <location>
        <begin position="141"/>
        <end position="224"/>
    </location>
</feature>
<dbReference type="InterPro" id="IPR038078">
    <property type="entry name" value="PhoU-like_sf"/>
</dbReference>
<dbReference type="Gene3D" id="1.20.58.220">
    <property type="entry name" value="Phosphate transport system protein phou homolog 2, domain 2"/>
    <property type="match status" value="2"/>
</dbReference>
<dbReference type="PANTHER" id="PTHR42930:SF3">
    <property type="entry name" value="PHOSPHATE-SPECIFIC TRANSPORT SYSTEM ACCESSORY PROTEIN PHOU"/>
    <property type="match status" value="1"/>
</dbReference>
<dbReference type="FunFam" id="1.20.58.220:FF:000004">
    <property type="entry name" value="Phosphate-specific transport system accessory protein PhoU"/>
    <property type="match status" value="1"/>
</dbReference>